<dbReference type="InterPro" id="IPR036291">
    <property type="entry name" value="NAD(P)-bd_dom_sf"/>
</dbReference>
<gene>
    <name evidence="2" type="ORF">GYN08_04860</name>
</gene>
<sequence>MKVFVTGATGFIGTAVVRELLDARHEVVGLARSDKGAEALKTAGARPRRGSLEDLDGLREGAREADGVIHLAYVHDFSDMEGAGRADRLATDAMGEALEGTGKPFVLTSGALVLEPGRLNTEEDPTVGTGRYAEAAVSELAARGIRSSVVRLSPTVHGEHDQGFVRALVQIARSRGFSAYIGEGANRWPAVHRLDAARLFRLALESAPAGSRLHGVAEEGVPFRKIAESIGRGLNLPVRAIPPEEAHAHFGWMNFAVSGDSRASSALTRRTLGWEPVHPDLAEDLNAGYYFQN</sequence>
<dbReference type="CDD" id="cd05262">
    <property type="entry name" value="SDR_a7"/>
    <property type="match status" value="1"/>
</dbReference>
<evidence type="ECO:0000313" key="3">
    <source>
        <dbReference type="Proteomes" id="UP000800303"/>
    </source>
</evidence>
<dbReference type="EMBL" id="JAAFGS010000001">
    <property type="protein sequence ID" value="NGZ74640.1"/>
    <property type="molecule type" value="Genomic_DNA"/>
</dbReference>
<keyword evidence="3" id="KW-1185">Reference proteome</keyword>
<dbReference type="PANTHER" id="PTHR48079:SF9">
    <property type="entry name" value="PUTATIVE-RELATED"/>
    <property type="match status" value="1"/>
</dbReference>
<protein>
    <submittedName>
        <fullName evidence="2">SDR family oxidoreductase</fullName>
    </submittedName>
</protein>
<evidence type="ECO:0000259" key="1">
    <source>
        <dbReference type="Pfam" id="PF01370"/>
    </source>
</evidence>
<dbReference type="InterPro" id="IPR001509">
    <property type="entry name" value="Epimerase_deHydtase"/>
</dbReference>
<name>A0ABX0F445_9BACL</name>
<evidence type="ECO:0000313" key="2">
    <source>
        <dbReference type="EMBL" id="NGZ74640.1"/>
    </source>
</evidence>
<reference evidence="2 3" key="1">
    <citation type="submission" date="2020-01" db="EMBL/GenBank/DDBJ databases">
        <title>Polyphasic characterisation and genomic insights into a novel alkali tolerant bacterium VR-M41.</title>
        <authorList>
            <person name="Vemuluri V.R."/>
        </authorList>
    </citation>
    <scope>NUCLEOTIDE SEQUENCE [LARGE SCALE GENOMIC DNA]</scope>
    <source>
        <strain evidence="2 3">VR-M41</strain>
    </source>
</reference>
<dbReference type="Proteomes" id="UP000800303">
    <property type="component" value="Unassembled WGS sequence"/>
</dbReference>
<dbReference type="Gene3D" id="3.40.50.720">
    <property type="entry name" value="NAD(P)-binding Rossmann-like Domain"/>
    <property type="match status" value="1"/>
</dbReference>
<proteinExistence type="predicted"/>
<dbReference type="SUPFAM" id="SSF51735">
    <property type="entry name" value="NAD(P)-binding Rossmann-fold domains"/>
    <property type="match status" value="1"/>
</dbReference>
<dbReference type="RefSeq" id="WP_166272892.1">
    <property type="nucleotide sequence ID" value="NZ_JAAFGS010000001.1"/>
</dbReference>
<dbReference type="Pfam" id="PF01370">
    <property type="entry name" value="Epimerase"/>
    <property type="match status" value="1"/>
</dbReference>
<feature type="domain" description="NAD-dependent epimerase/dehydratase" evidence="1">
    <location>
        <begin position="3"/>
        <end position="207"/>
    </location>
</feature>
<dbReference type="PANTHER" id="PTHR48079">
    <property type="entry name" value="PROTEIN YEEZ"/>
    <property type="match status" value="1"/>
</dbReference>
<dbReference type="InterPro" id="IPR051783">
    <property type="entry name" value="NAD(P)-dependent_oxidoreduct"/>
</dbReference>
<accession>A0ABX0F445</accession>
<comment type="caution">
    <text evidence="2">The sequence shown here is derived from an EMBL/GenBank/DDBJ whole genome shotgun (WGS) entry which is preliminary data.</text>
</comment>
<organism evidence="2 3">
    <name type="scientific">Saccharibacillus alkalitolerans</name>
    <dbReference type="NCBI Taxonomy" id="2705290"/>
    <lineage>
        <taxon>Bacteria</taxon>
        <taxon>Bacillati</taxon>
        <taxon>Bacillota</taxon>
        <taxon>Bacilli</taxon>
        <taxon>Bacillales</taxon>
        <taxon>Paenibacillaceae</taxon>
        <taxon>Saccharibacillus</taxon>
    </lineage>
</organism>